<proteinExistence type="predicted"/>
<keyword evidence="2" id="KW-0808">Transferase</keyword>
<sequence>MISLYQGEMAEIYDIMYQSFINYNEEYIFYKKILDQYNCHNTLEIGAGTGHLANQFILDNFNYIGLDYSSDMLNKAKKRCPKAKFINADMRSFNLEKRLDSIIMTGRTSSYIITNKDFKQTLTSIHSNLKPKQYLIFDFIDANRYLPYILKNKNIEHKANHNNKKYTRIGNWHPTDLDNFLLKWEANYYDETTTPRKLIQYDTSIVRIFTKEEISLHLQLNNFKIIEFIDRKTYAYDTFVVIAQKIT</sequence>
<dbReference type="RefSeq" id="WP_088399020.1">
    <property type="nucleotide sequence ID" value="NZ_JAZGZP010000007.1"/>
</dbReference>
<gene>
    <name evidence="2" type="ORF">V3I07_05455</name>
</gene>
<dbReference type="GO" id="GO:0008168">
    <property type="term" value="F:methyltransferase activity"/>
    <property type="evidence" value="ECO:0007669"/>
    <property type="project" value="UniProtKB-KW"/>
</dbReference>
<accession>A0ABW8P782</accession>
<dbReference type="Gene3D" id="2.20.130.10">
    <property type="entry name" value="CAC2371-like domains"/>
    <property type="match status" value="1"/>
</dbReference>
<reference evidence="2 3" key="1">
    <citation type="submission" date="2024-02" db="EMBL/GenBank/DDBJ databases">
        <title>Comparative Genomic Analysis of Flavobacterium Species Causing Columnaris Disease of Freshwater Fish in Thailand: Insights into Virulence and Resistance Mechanisms.</title>
        <authorList>
            <person name="Nguyen D."/>
            <person name="Chokmangmeepisarn P."/>
            <person name="Khianchaikhan K."/>
            <person name="Morishita M."/>
            <person name="Bunnoy A."/>
            <person name="Rodkhum C."/>
        </authorList>
    </citation>
    <scope>NUCLEOTIDE SEQUENCE [LARGE SCALE GENOMIC DNA]</scope>
    <source>
        <strain evidence="2 3">CNRT2201</strain>
    </source>
</reference>
<dbReference type="Gene3D" id="3.40.50.150">
    <property type="entry name" value="Vaccinia Virus protein VP39"/>
    <property type="match status" value="1"/>
</dbReference>
<evidence type="ECO:0000313" key="2">
    <source>
        <dbReference type="EMBL" id="MFK7000341.1"/>
    </source>
</evidence>
<keyword evidence="3" id="KW-1185">Reference proteome</keyword>
<evidence type="ECO:0000259" key="1">
    <source>
        <dbReference type="Pfam" id="PF13847"/>
    </source>
</evidence>
<dbReference type="InterPro" id="IPR029063">
    <property type="entry name" value="SAM-dependent_MTases_sf"/>
</dbReference>
<organism evidence="2 3">
    <name type="scientific">Flavobacterium oreochromis</name>
    <dbReference type="NCBI Taxonomy" id="2906078"/>
    <lineage>
        <taxon>Bacteria</taxon>
        <taxon>Pseudomonadati</taxon>
        <taxon>Bacteroidota</taxon>
        <taxon>Flavobacteriia</taxon>
        <taxon>Flavobacteriales</taxon>
        <taxon>Flavobacteriaceae</taxon>
        <taxon>Flavobacterium</taxon>
    </lineage>
</organism>
<dbReference type="InterPro" id="IPR025714">
    <property type="entry name" value="Methyltranfer_dom"/>
</dbReference>
<evidence type="ECO:0000313" key="3">
    <source>
        <dbReference type="Proteomes" id="UP001621706"/>
    </source>
</evidence>
<dbReference type="EMBL" id="JAZGZP010000007">
    <property type="protein sequence ID" value="MFK7000341.1"/>
    <property type="molecule type" value="Genomic_DNA"/>
</dbReference>
<dbReference type="SUPFAM" id="SSF53335">
    <property type="entry name" value="S-adenosyl-L-methionine-dependent methyltransferases"/>
    <property type="match status" value="1"/>
</dbReference>
<dbReference type="Proteomes" id="UP001621706">
    <property type="component" value="Unassembled WGS sequence"/>
</dbReference>
<feature type="domain" description="Methyltransferase" evidence="1">
    <location>
        <begin position="41"/>
        <end position="158"/>
    </location>
</feature>
<dbReference type="GO" id="GO:0032259">
    <property type="term" value="P:methylation"/>
    <property type="evidence" value="ECO:0007669"/>
    <property type="project" value="UniProtKB-KW"/>
</dbReference>
<name>A0ABW8P782_9FLAO</name>
<dbReference type="CDD" id="cd02440">
    <property type="entry name" value="AdoMet_MTases"/>
    <property type="match status" value="1"/>
</dbReference>
<dbReference type="EC" id="2.1.1.-" evidence="2"/>
<protein>
    <submittedName>
        <fullName evidence="2">Class I SAM-dependent methyltransferase</fullName>
        <ecNumber evidence="2">2.1.1.-</ecNumber>
    </submittedName>
</protein>
<comment type="caution">
    <text evidence="2">The sequence shown here is derived from an EMBL/GenBank/DDBJ whole genome shotgun (WGS) entry which is preliminary data.</text>
</comment>
<keyword evidence="2" id="KW-0489">Methyltransferase</keyword>
<dbReference type="Pfam" id="PF13847">
    <property type="entry name" value="Methyltransf_31"/>
    <property type="match status" value="1"/>
</dbReference>